<accession>A0ABQ9E1Q1</accession>
<dbReference type="Proteomes" id="UP001217089">
    <property type="component" value="Unassembled WGS sequence"/>
</dbReference>
<evidence type="ECO:0000313" key="7">
    <source>
        <dbReference type="EMBL" id="KAJ8299393.1"/>
    </source>
</evidence>
<feature type="transmembrane region" description="Helical" evidence="6">
    <location>
        <begin position="53"/>
        <end position="75"/>
    </location>
</feature>
<evidence type="ECO:0000256" key="2">
    <source>
        <dbReference type="ARBA" id="ARBA00010441"/>
    </source>
</evidence>
<protein>
    <submittedName>
        <fullName evidence="7">Uncharacterized protein</fullName>
    </submittedName>
</protein>
<evidence type="ECO:0000256" key="5">
    <source>
        <dbReference type="RuleBase" id="RU003750"/>
    </source>
</evidence>
<dbReference type="InterPro" id="IPR014472">
    <property type="entry name" value="CHOPT"/>
</dbReference>
<keyword evidence="3 5" id="KW-0808">Transferase</keyword>
<gene>
    <name evidence="7" type="ORF">KUTeg_023453</name>
</gene>
<dbReference type="Pfam" id="PF01066">
    <property type="entry name" value="CDP-OH_P_transf"/>
    <property type="match status" value="1"/>
</dbReference>
<dbReference type="Gene3D" id="1.20.120.1760">
    <property type="match status" value="1"/>
</dbReference>
<name>A0ABQ9E1Q1_TEGGR</name>
<keyword evidence="8" id="KW-1185">Reference proteome</keyword>
<keyword evidence="6" id="KW-0812">Transmembrane</keyword>
<feature type="transmembrane region" description="Helical" evidence="6">
    <location>
        <begin position="87"/>
        <end position="105"/>
    </location>
</feature>
<comment type="subcellular location">
    <subcellularLocation>
        <location evidence="1">Membrane</location>
    </subcellularLocation>
</comment>
<evidence type="ECO:0000256" key="4">
    <source>
        <dbReference type="ARBA" id="ARBA00023136"/>
    </source>
</evidence>
<sequence length="139" mass="15810">MQNKKELNMTVILNQSQLKRINEHKYSVTGTSVIEPYFQPFWKWLVEQIPLTWAPNTITSIGLALNVITTLILVLYSPDGKQEAPRWTYFVCAVGLFLYQSLDAIDGKQARRTQTNTPLGELFDHGCDSVSTVSTQFKL</sequence>
<dbReference type="InterPro" id="IPR000462">
    <property type="entry name" value="CDP-OH_P_trans"/>
</dbReference>
<proteinExistence type="inferred from homology"/>
<dbReference type="PROSITE" id="PS00379">
    <property type="entry name" value="CDP_ALCOHOL_P_TRANSF"/>
    <property type="match status" value="1"/>
</dbReference>
<dbReference type="EMBL" id="JARBDR010000921">
    <property type="protein sequence ID" value="KAJ8299393.1"/>
    <property type="molecule type" value="Genomic_DNA"/>
</dbReference>
<dbReference type="PANTHER" id="PTHR10414:SF37">
    <property type="entry name" value="BB IN A BOXCAR, ISOFORM C"/>
    <property type="match status" value="1"/>
</dbReference>
<evidence type="ECO:0000256" key="6">
    <source>
        <dbReference type="SAM" id="Phobius"/>
    </source>
</evidence>
<keyword evidence="4 6" id="KW-0472">Membrane</keyword>
<evidence type="ECO:0000256" key="3">
    <source>
        <dbReference type="ARBA" id="ARBA00022679"/>
    </source>
</evidence>
<evidence type="ECO:0000256" key="1">
    <source>
        <dbReference type="ARBA" id="ARBA00004370"/>
    </source>
</evidence>
<evidence type="ECO:0000313" key="8">
    <source>
        <dbReference type="Proteomes" id="UP001217089"/>
    </source>
</evidence>
<dbReference type="InterPro" id="IPR048254">
    <property type="entry name" value="CDP_ALCOHOL_P_TRANSF_CS"/>
</dbReference>
<keyword evidence="6" id="KW-1133">Transmembrane helix</keyword>
<comment type="similarity">
    <text evidence="2 5">Belongs to the CDP-alcohol phosphatidyltransferase class-I family.</text>
</comment>
<organism evidence="7 8">
    <name type="scientific">Tegillarca granosa</name>
    <name type="common">Malaysian cockle</name>
    <name type="synonym">Anadara granosa</name>
    <dbReference type="NCBI Taxonomy" id="220873"/>
    <lineage>
        <taxon>Eukaryota</taxon>
        <taxon>Metazoa</taxon>
        <taxon>Spiralia</taxon>
        <taxon>Lophotrochozoa</taxon>
        <taxon>Mollusca</taxon>
        <taxon>Bivalvia</taxon>
        <taxon>Autobranchia</taxon>
        <taxon>Pteriomorphia</taxon>
        <taxon>Arcoida</taxon>
        <taxon>Arcoidea</taxon>
        <taxon>Arcidae</taxon>
        <taxon>Tegillarca</taxon>
    </lineage>
</organism>
<reference evidence="7 8" key="1">
    <citation type="submission" date="2022-12" db="EMBL/GenBank/DDBJ databases">
        <title>Chromosome-level genome of Tegillarca granosa.</title>
        <authorList>
            <person name="Kim J."/>
        </authorList>
    </citation>
    <scope>NUCLEOTIDE SEQUENCE [LARGE SCALE GENOMIC DNA]</scope>
    <source>
        <strain evidence="7">Teg-2019</strain>
        <tissue evidence="7">Adductor muscle</tissue>
    </source>
</reference>
<dbReference type="InterPro" id="IPR043130">
    <property type="entry name" value="CDP-OH_PTrfase_TM_dom"/>
</dbReference>
<comment type="caution">
    <text evidence="7">The sequence shown here is derived from an EMBL/GenBank/DDBJ whole genome shotgun (WGS) entry which is preliminary data.</text>
</comment>
<dbReference type="PANTHER" id="PTHR10414">
    <property type="entry name" value="ETHANOLAMINEPHOSPHOTRANSFERASE"/>
    <property type="match status" value="1"/>
</dbReference>